<feature type="domain" description="Porin" evidence="2">
    <location>
        <begin position="13"/>
        <end position="79"/>
    </location>
</feature>
<dbReference type="Gene3D" id="2.40.160.10">
    <property type="entry name" value="Porin"/>
    <property type="match status" value="1"/>
</dbReference>
<proteinExistence type="predicted"/>
<dbReference type="InterPro" id="IPR023614">
    <property type="entry name" value="Porin_dom_sf"/>
</dbReference>
<gene>
    <name evidence="3" type="ORF">JL811_12835</name>
</gene>
<feature type="chain" id="PRO_5035435397" evidence="1">
    <location>
        <begin position="24"/>
        <end position="102"/>
    </location>
</feature>
<dbReference type="Pfam" id="PF13609">
    <property type="entry name" value="Porin_4"/>
    <property type="match status" value="1"/>
</dbReference>
<dbReference type="GO" id="GO:0015288">
    <property type="term" value="F:porin activity"/>
    <property type="evidence" value="ECO:0007669"/>
    <property type="project" value="InterPro"/>
</dbReference>
<feature type="signal peptide" evidence="1">
    <location>
        <begin position="1"/>
        <end position="23"/>
    </location>
</feature>
<dbReference type="AlphaFoldDB" id="A0A8K0Y0R7"/>
<dbReference type="EMBL" id="JAESVN010000005">
    <property type="protein sequence ID" value="MBL4918106.1"/>
    <property type="molecule type" value="Genomic_DNA"/>
</dbReference>
<comment type="caution">
    <text evidence="3">The sequence shown here is derived from an EMBL/GenBank/DDBJ whole genome shotgun (WGS) entry which is preliminary data.</text>
</comment>
<keyword evidence="4" id="KW-1185">Reference proteome</keyword>
<name>A0A8K0Y0R7_9RHOB</name>
<dbReference type="Proteomes" id="UP000648908">
    <property type="component" value="Unassembled WGS sequence"/>
</dbReference>
<reference evidence="3" key="1">
    <citation type="submission" date="2021-01" db="EMBL/GenBank/DDBJ databases">
        <title>Tabrizicola alba sp. nov. a motile alkaliphilic bacterium isolated from a soda lake.</title>
        <authorList>
            <person name="Szuroczki S."/>
            <person name="Abbaszade G."/>
            <person name="Schumann P."/>
            <person name="Toth E."/>
        </authorList>
    </citation>
    <scope>NUCLEOTIDE SEQUENCE</scope>
    <source>
        <strain evidence="3">DMG-N-6</strain>
    </source>
</reference>
<evidence type="ECO:0000256" key="1">
    <source>
        <dbReference type="SAM" id="SignalP"/>
    </source>
</evidence>
<protein>
    <submittedName>
        <fullName evidence="3">Porin</fullName>
    </submittedName>
</protein>
<sequence length="102" mass="10775">MKPRIAPLCLALIGSLAAAPAMAQISLSGQAAMGLDRAESGDVSIRNKTRLDIDAARVTDGGITFGARIRVEDDTGRGGCRRAGRRDCGLPMPMLYLQFGEN</sequence>
<evidence type="ECO:0000313" key="3">
    <source>
        <dbReference type="EMBL" id="MBL4918106.1"/>
    </source>
</evidence>
<dbReference type="InterPro" id="IPR033900">
    <property type="entry name" value="Gram_neg_porin_domain"/>
</dbReference>
<keyword evidence="1" id="KW-0732">Signal</keyword>
<evidence type="ECO:0000313" key="4">
    <source>
        <dbReference type="Proteomes" id="UP000648908"/>
    </source>
</evidence>
<accession>A0A8K0Y0R7</accession>
<dbReference type="RefSeq" id="WP_202689101.1">
    <property type="nucleotide sequence ID" value="NZ_JAESVN010000005.1"/>
</dbReference>
<evidence type="ECO:0000259" key="2">
    <source>
        <dbReference type="Pfam" id="PF13609"/>
    </source>
</evidence>
<dbReference type="GO" id="GO:0016020">
    <property type="term" value="C:membrane"/>
    <property type="evidence" value="ECO:0007669"/>
    <property type="project" value="InterPro"/>
</dbReference>
<organism evidence="3 4">
    <name type="scientific">Szabonella alba</name>
    <dbReference type="NCBI Taxonomy" id="2804194"/>
    <lineage>
        <taxon>Bacteria</taxon>
        <taxon>Pseudomonadati</taxon>
        <taxon>Pseudomonadota</taxon>
        <taxon>Alphaproteobacteria</taxon>
        <taxon>Rhodobacterales</taxon>
        <taxon>Paracoccaceae</taxon>
        <taxon>Szabonella</taxon>
    </lineage>
</organism>